<comment type="caution">
    <text evidence="1">The sequence shown here is derived from an EMBL/GenBank/DDBJ whole genome shotgun (WGS) entry which is preliminary data.</text>
</comment>
<organism evidence="1 2">
    <name type="scientific">Fumia xinanensis</name>
    <dbReference type="NCBI Taxonomy" id="2763659"/>
    <lineage>
        <taxon>Bacteria</taxon>
        <taxon>Bacillati</taxon>
        <taxon>Bacillota</taxon>
        <taxon>Clostridia</taxon>
        <taxon>Eubacteriales</taxon>
        <taxon>Oscillospiraceae</taxon>
        <taxon>Fumia</taxon>
    </lineage>
</organism>
<evidence type="ECO:0000313" key="1">
    <source>
        <dbReference type="EMBL" id="MBC8559497.1"/>
    </source>
</evidence>
<evidence type="ECO:0000313" key="2">
    <source>
        <dbReference type="Proteomes" id="UP000610760"/>
    </source>
</evidence>
<proteinExistence type="predicted"/>
<gene>
    <name evidence="1" type="ORF">H8710_05355</name>
</gene>
<accession>A0A926E1X4</accession>
<sequence>MTGTERISHMKEQMRPSEELVARVREQVSVEPSVSPAKLAWIPRAAVVCAAALIVAGAWALPRINPGLNSGIDINGPSSGGAVTSGFSETGADIEENNASQIQNGIYIPQIVLEEPEPGVAVDMVGLIVYRGSIYTWTNNLTLSNAQEQALRGEYLGRTKGNIDEWSKQDDYSKELASSIGKEDVYTVCGYDRDFRIMTSDGQGNVGIYERLNDIWLESGNDLFGRMKLKGNLEAFCWQPLSEWDSGVENRYDPGLSEEVVNAFIDGLYDAVYMEKADWRQLEPKPCYLTLKDGTEIRLMLLKGGYVKYLGMGGNGVFRMEESVFNEVYEDALI</sequence>
<protein>
    <submittedName>
        <fullName evidence="1">Uncharacterized protein</fullName>
    </submittedName>
</protein>
<dbReference type="Proteomes" id="UP000610760">
    <property type="component" value="Unassembled WGS sequence"/>
</dbReference>
<keyword evidence="2" id="KW-1185">Reference proteome</keyword>
<reference evidence="1" key="1">
    <citation type="submission" date="2020-08" db="EMBL/GenBank/DDBJ databases">
        <title>Genome public.</title>
        <authorList>
            <person name="Liu C."/>
            <person name="Sun Q."/>
        </authorList>
    </citation>
    <scope>NUCLEOTIDE SEQUENCE</scope>
    <source>
        <strain evidence="1">NSJ-33</strain>
    </source>
</reference>
<dbReference type="RefSeq" id="WP_249294390.1">
    <property type="nucleotide sequence ID" value="NZ_JACRSV010000001.1"/>
</dbReference>
<dbReference type="EMBL" id="JACRSV010000001">
    <property type="protein sequence ID" value="MBC8559497.1"/>
    <property type="molecule type" value="Genomic_DNA"/>
</dbReference>
<name>A0A926E1X4_9FIRM</name>
<dbReference type="AlphaFoldDB" id="A0A926E1X4"/>